<evidence type="ECO:0000313" key="2">
    <source>
        <dbReference type="EMBL" id="KZP06041.1"/>
    </source>
</evidence>
<protein>
    <recommendedName>
        <fullName evidence="1">Hydantoinase A/oxoprolinase domain-containing protein</fullName>
    </recommendedName>
</protein>
<dbReference type="PANTHER" id="PTHR11365">
    <property type="entry name" value="5-OXOPROLINASE RELATED"/>
    <property type="match status" value="1"/>
</dbReference>
<dbReference type="InterPro" id="IPR002821">
    <property type="entry name" value="Hydantoinase_A"/>
</dbReference>
<dbReference type="OrthoDB" id="3643at2759"/>
<dbReference type="GO" id="GO:0005829">
    <property type="term" value="C:cytosol"/>
    <property type="evidence" value="ECO:0007669"/>
    <property type="project" value="TreeGrafter"/>
</dbReference>
<evidence type="ECO:0000313" key="3">
    <source>
        <dbReference type="Proteomes" id="UP000076532"/>
    </source>
</evidence>
<dbReference type="GO" id="GO:0017168">
    <property type="term" value="F:5-oxoprolinase (ATP-hydrolyzing) activity"/>
    <property type="evidence" value="ECO:0007669"/>
    <property type="project" value="TreeGrafter"/>
</dbReference>
<dbReference type="PANTHER" id="PTHR11365:SF2">
    <property type="entry name" value="5-OXOPROLINASE"/>
    <property type="match status" value="1"/>
</dbReference>
<dbReference type="InterPro" id="IPR045079">
    <property type="entry name" value="Oxoprolinase-like"/>
</dbReference>
<proteinExistence type="predicted"/>
<feature type="domain" description="Hydantoinase A/oxoprolinase" evidence="1">
    <location>
        <begin position="6"/>
        <end position="89"/>
    </location>
</feature>
<dbReference type="Pfam" id="PF01968">
    <property type="entry name" value="Hydantoinase_A"/>
    <property type="match status" value="1"/>
</dbReference>
<sequence>MERGSPPVEFMVSNGSLLGLANFSGLKSILSGSAGRVVGYAHTPFDAAQAAPATVIGVDVRRMSMDVSRYDGWYEIVYETKTAGVTAIHRDVQIIRIRLS</sequence>
<keyword evidence="3" id="KW-1185">Reference proteome</keyword>
<organism evidence="2 3">
    <name type="scientific">Athelia psychrophila</name>
    <dbReference type="NCBI Taxonomy" id="1759441"/>
    <lineage>
        <taxon>Eukaryota</taxon>
        <taxon>Fungi</taxon>
        <taxon>Dikarya</taxon>
        <taxon>Basidiomycota</taxon>
        <taxon>Agaricomycotina</taxon>
        <taxon>Agaricomycetes</taxon>
        <taxon>Agaricomycetidae</taxon>
        <taxon>Atheliales</taxon>
        <taxon>Atheliaceae</taxon>
        <taxon>Athelia</taxon>
    </lineage>
</organism>
<gene>
    <name evidence="2" type="ORF">FIBSPDRAFT_764980</name>
</gene>
<dbReference type="AlphaFoldDB" id="A0A167WFL7"/>
<dbReference type="Proteomes" id="UP000076532">
    <property type="component" value="Unassembled WGS sequence"/>
</dbReference>
<dbReference type="EMBL" id="KV417806">
    <property type="protein sequence ID" value="KZP06041.1"/>
    <property type="molecule type" value="Genomic_DNA"/>
</dbReference>
<evidence type="ECO:0000259" key="1">
    <source>
        <dbReference type="Pfam" id="PF01968"/>
    </source>
</evidence>
<accession>A0A167WFL7</accession>
<dbReference type="GO" id="GO:0006749">
    <property type="term" value="P:glutathione metabolic process"/>
    <property type="evidence" value="ECO:0007669"/>
    <property type="project" value="TreeGrafter"/>
</dbReference>
<name>A0A167WFL7_9AGAM</name>
<reference evidence="2 3" key="1">
    <citation type="journal article" date="2016" name="Mol. Biol. Evol.">
        <title>Comparative Genomics of Early-Diverging Mushroom-Forming Fungi Provides Insights into the Origins of Lignocellulose Decay Capabilities.</title>
        <authorList>
            <person name="Nagy L.G."/>
            <person name="Riley R."/>
            <person name="Tritt A."/>
            <person name="Adam C."/>
            <person name="Daum C."/>
            <person name="Floudas D."/>
            <person name="Sun H."/>
            <person name="Yadav J.S."/>
            <person name="Pangilinan J."/>
            <person name="Larsson K.H."/>
            <person name="Matsuura K."/>
            <person name="Barry K."/>
            <person name="Labutti K."/>
            <person name="Kuo R."/>
            <person name="Ohm R.A."/>
            <person name="Bhattacharya S.S."/>
            <person name="Shirouzu T."/>
            <person name="Yoshinaga Y."/>
            <person name="Martin F.M."/>
            <person name="Grigoriev I.V."/>
            <person name="Hibbett D.S."/>
        </authorList>
    </citation>
    <scope>NUCLEOTIDE SEQUENCE [LARGE SCALE GENOMIC DNA]</scope>
    <source>
        <strain evidence="2 3">CBS 109695</strain>
    </source>
</reference>
<dbReference type="STRING" id="436010.A0A167WFL7"/>